<dbReference type="AlphaFoldDB" id="A0AAV7HV92"/>
<accession>A0AAV7HV92</accession>
<gene>
    <name evidence="1" type="ORF">KQX54_006919</name>
</gene>
<keyword evidence="2" id="KW-1185">Reference proteome</keyword>
<reference evidence="1 2" key="1">
    <citation type="journal article" date="2021" name="J. Hered.">
        <title>A chromosome-level genome assembly of the parasitoid wasp, Cotesia glomerata (Hymenoptera: Braconidae).</title>
        <authorList>
            <person name="Pinto B.J."/>
            <person name="Weis J.J."/>
            <person name="Gamble T."/>
            <person name="Ode P.J."/>
            <person name="Paul R."/>
            <person name="Zaspel J.M."/>
        </authorList>
    </citation>
    <scope>NUCLEOTIDE SEQUENCE [LARGE SCALE GENOMIC DNA]</scope>
    <source>
        <strain evidence="1">CgM1</strain>
    </source>
</reference>
<comment type="caution">
    <text evidence="1">The sequence shown here is derived from an EMBL/GenBank/DDBJ whole genome shotgun (WGS) entry which is preliminary data.</text>
</comment>
<name>A0AAV7HV92_COTGL</name>
<evidence type="ECO:0000313" key="2">
    <source>
        <dbReference type="Proteomes" id="UP000826195"/>
    </source>
</evidence>
<organism evidence="1 2">
    <name type="scientific">Cotesia glomerata</name>
    <name type="common">Lepidopteran parasitic wasp</name>
    <name type="synonym">Apanteles glomeratus</name>
    <dbReference type="NCBI Taxonomy" id="32391"/>
    <lineage>
        <taxon>Eukaryota</taxon>
        <taxon>Metazoa</taxon>
        <taxon>Ecdysozoa</taxon>
        <taxon>Arthropoda</taxon>
        <taxon>Hexapoda</taxon>
        <taxon>Insecta</taxon>
        <taxon>Pterygota</taxon>
        <taxon>Neoptera</taxon>
        <taxon>Endopterygota</taxon>
        <taxon>Hymenoptera</taxon>
        <taxon>Apocrita</taxon>
        <taxon>Ichneumonoidea</taxon>
        <taxon>Braconidae</taxon>
        <taxon>Microgastrinae</taxon>
        <taxon>Cotesia</taxon>
    </lineage>
</organism>
<protein>
    <submittedName>
        <fullName evidence="1">Uncharacterized protein</fullName>
    </submittedName>
</protein>
<sequence>MLNMRGIAIDGMVRVANRGSKLPRCKRLKPDEIRRVAINNRWQVVVLTIQYISTCIQLQLSCNKANRAEMLPINSIINSAQSGLVKTMEQLSSRCSWLSTNSLSLG</sequence>
<evidence type="ECO:0000313" key="1">
    <source>
        <dbReference type="EMBL" id="KAH0534687.1"/>
    </source>
</evidence>
<proteinExistence type="predicted"/>
<dbReference type="EMBL" id="JAHXZJ010002982">
    <property type="protein sequence ID" value="KAH0534687.1"/>
    <property type="molecule type" value="Genomic_DNA"/>
</dbReference>
<dbReference type="Proteomes" id="UP000826195">
    <property type="component" value="Unassembled WGS sequence"/>
</dbReference>